<dbReference type="InterPro" id="IPR005467">
    <property type="entry name" value="His_kinase_dom"/>
</dbReference>
<evidence type="ECO:0000256" key="3">
    <source>
        <dbReference type="ARBA" id="ARBA00022553"/>
    </source>
</evidence>
<dbReference type="SMART" id="SM00448">
    <property type="entry name" value="REC"/>
    <property type="match status" value="1"/>
</dbReference>
<dbReference type="Pfam" id="PF02518">
    <property type="entry name" value="HATPase_c"/>
    <property type="match status" value="1"/>
</dbReference>
<evidence type="ECO:0000256" key="6">
    <source>
        <dbReference type="PROSITE-ProRule" id="PRU00169"/>
    </source>
</evidence>
<dbReference type="SMART" id="SM00387">
    <property type="entry name" value="HATPase_c"/>
    <property type="match status" value="1"/>
</dbReference>
<organism evidence="9">
    <name type="scientific">Caldithrix abyssi</name>
    <dbReference type="NCBI Taxonomy" id="187145"/>
    <lineage>
        <taxon>Bacteria</taxon>
        <taxon>Pseudomonadati</taxon>
        <taxon>Calditrichota</taxon>
        <taxon>Calditrichia</taxon>
        <taxon>Calditrichales</taxon>
        <taxon>Calditrichaceae</taxon>
        <taxon>Caldithrix</taxon>
    </lineage>
</organism>
<feature type="modified residue" description="4-aspartylphosphate" evidence="6">
    <location>
        <position position="56"/>
    </location>
</feature>
<evidence type="ECO:0000256" key="5">
    <source>
        <dbReference type="ARBA" id="ARBA00022777"/>
    </source>
</evidence>
<dbReference type="Pfam" id="PF00512">
    <property type="entry name" value="HisKA"/>
    <property type="match status" value="1"/>
</dbReference>
<protein>
    <recommendedName>
        <fullName evidence="2">histidine kinase</fullName>
        <ecNumber evidence="2">2.7.13.3</ecNumber>
    </recommendedName>
</protein>
<dbReference type="EC" id="2.7.13.3" evidence="2"/>
<evidence type="ECO:0000313" key="9">
    <source>
        <dbReference type="EMBL" id="HHM01619.1"/>
    </source>
</evidence>
<dbReference type="FunFam" id="3.30.565.10:FF:000006">
    <property type="entry name" value="Sensor histidine kinase WalK"/>
    <property type="match status" value="1"/>
</dbReference>
<evidence type="ECO:0000256" key="1">
    <source>
        <dbReference type="ARBA" id="ARBA00000085"/>
    </source>
</evidence>
<dbReference type="Proteomes" id="UP000885771">
    <property type="component" value="Unassembled WGS sequence"/>
</dbReference>
<dbReference type="GO" id="GO:0005886">
    <property type="term" value="C:plasma membrane"/>
    <property type="evidence" value="ECO:0007669"/>
    <property type="project" value="TreeGrafter"/>
</dbReference>
<dbReference type="EMBL" id="DRLI01000050">
    <property type="protein sequence ID" value="HHM01619.1"/>
    <property type="molecule type" value="Genomic_DNA"/>
</dbReference>
<dbReference type="SMART" id="SM00388">
    <property type="entry name" value="HisKA"/>
    <property type="match status" value="1"/>
</dbReference>
<dbReference type="CDD" id="cd00082">
    <property type="entry name" value="HisKA"/>
    <property type="match status" value="1"/>
</dbReference>
<dbReference type="Pfam" id="PF00072">
    <property type="entry name" value="Response_reg"/>
    <property type="match status" value="1"/>
</dbReference>
<comment type="caution">
    <text evidence="9">The sequence shown here is derived from an EMBL/GenBank/DDBJ whole genome shotgun (WGS) entry which is preliminary data.</text>
</comment>
<dbReference type="AlphaFoldDB" id="A0A7V5RN75"/>
<dbReference type="SUPFAM" id="SSF55874">
    <property type="entry name" value="ATPase domain of HSP90 chaperone/DNA topoisomerase II/histidine kinase"/>
    <property type="match status" value="1"/>
</dbReference>
<dbReference type="Gene3D" id="1.10.287.130">
    <property type="match status" value="1"/>
</dbReference>
<name>A0A7V5RN75_CALAY</name>
<proteinExistence type="predicted"/>
<dbReference type="InterPro" id="IPR036097">
    <property type="entry name" value="HisK_dim/P_sf"/>
</dbReference>
<keyword evidence="4" id="KW-0808">Transferase</keyword>
<evidence type="ECO:0000256" key="4">
    <source>
        <dbReference type="ARBA" id="ARBA00022679"/>
    </source>
</evidence>
<dbReference type="SUPFAM" id="SSF47384">
    <property type="entry name" value="Homodimeric domain of signal transducing histidine kinase"/>
    <property type="match status" value="1"/>
</dbReference>
<evidence type="ECO:0000256" key="2">
    <source>
        <dbReference type="ARBA" id="ARBA00012438"/>
    </source>
</evidence>
<dbReference type="PRINTS" id="PR00344">
    <property type="entry name" value="BCTRLSENSOR"/>
</dbReference>
<dbReference type="InterPro" id="IPR036890">
    <property type="entry name" value="HATPase_C_sf"/>
</dbReference>
<dbReference type="PROSITE" id="PS50110">
    <property type="entry name" value="RESPONSE_REGULATORY"/>
    <property type="match status" value="1"/>
</dbReference>
<feature type="domain" description="Histidine kinase" evidence="7">
    <location>
        <begin position="153"/>
        <end position="380"/>
    </location>
</feature>
<keyword evidence="3 6" id="KW-0597">Phosphoprotein</keyword>
<dbReference type="GO" id="GO:0009927">
    <property type="term" value="F:histidine phosphotransfer kinase activity"/>
    <property type="evidence" value="ECO:0007669"/>
    <property type="project" value="TreeGrafter"/>
</dbReference>
<sequence>MDFKDISLLVIEDEELVRESYVDMFELFGFQIDEAANGQLGLQKLAQKDYDIVITDLNMPVMDGLETLKRIKKKNIQTEVIVITGFATIENAITAMKEGAFDYITKPISLEHARIVLTRCVQHIEAVHENEALRNVNARLRQVNELKDKFITITNHEMRTPLAVIKGYMELLDLSLEEKGTETEEYIGIVNSTLGELIELVERMHNLSEAEAAAARFKPQTFNLVDSIIEVAAGMKLLFQKRGIQFSVYSNEKNIPFTGDKNGLRRMVRELLQNALKFTEKEGRVTLRIKKEKAHGKVYIKVEDTGVGIPGDQLDVIFEPFYEVQDVMHHSTSQTDFMGGGIGVGLSIVREIVEAARGEIAVESTPGEGSIFTVILPCSRESVPA</sequence>
<accession>A0A7V5RN75</accession>
<dbReference type="PANTHER" id="PTHR43047">
    <property type="entry name" value="TWO-COMPONENT HISTIDINE PROTEIN KINASE"/>
    <property type="match status" value="1"/>
</dbReference>
<dbReference type="GO" id="GO:0000155">
    <property type="term" value="F:phosphorelay sensor kinase activity"/>
    <property type="evidence" value="ECO:0007669"/>
    <property type="project" value="InterPro"/>
</dbReference>
<gene>
    <name evidence="9" type="ORF">ENJ15_01300</name>
</gene>
<dbReference type="InterPro" id="IPR001789">
    <property type="entry name" value="Sig_transdc_resp-reg_receiver"/>
</dbReference>
<evidence type="ECO:0000259" key="7">
    <source>
        <dbReference type="PROSITE" id="PS50109"/>
    </source>
</evidence>
<keyword evidence="5 9" id="KW-0418">Kinase</keyword>
<reference evidence="9" key="1">
    <citation type="journal article" date="2020" name="mSystems">
        <title>Genome- and Community-Level Interaction Insights into Carbon Utilization and Element Cycling Functions of Hydrothermarchaeota in Hydrothermal Sediment.</title>
        <authorList>
            <person name="Zhou Z."/>
            <person name="Liu Y."/>
            <person name="Xu W."/>
            <person name="Pan J."/>
            <person name="Luo Z.H."/>
            <person name="Li M."/>
        </authorList>
    </citation>
    <scope>NUCLEOTIDE SEQUENCE [LARGE SCALE GENOMIC DNA]</scope>
    <source>
        <strain evidence="9">HyVt-460</strain>
    </source>
</reference>
<dbReference type="InterPro" id="IPR003661">
    <property type="entry name" value="HisK_dim/P_dom"/>
</dbReference>
<dbReference type="InterPro" id="IPR004358">
    <property type="entry name" value="Sig_transdc_His_kin-like_C"/>
</dbReference>
<dbReference type="PROSITE" id="PS50109">
    <property type="entry name" value="HIS_KIN"/>
    <property type="match status" value="1"/>
</dbReference>
<dbReference type="InterPro" id="IPR011006">
    <property type="entry name" value="CheY-like_superfamily"/>
</dbReference>
<dbReference type="PANTHER" id="PTHR43047:SF72">
    <property type="entry name" value="OSMOSENSING HISTIDINE PROTEIN KINASE SLN1"/>
    <property type="match status" value="1"/>
</dbReference>
<dbReference type="InterPro" id="IPR003594">
    <property type="entry name" value="HATPase_dom"/>
</dbReference>
<feature type="domain" description="Response regulatory" evidence="8">
    <location>
        <begin position="7"/>
        <end position="121"/>
    </location>
</feature>
<evidence type="ECO:0000259" key="8">
    <source>
        <dbReference type="PROSITE" id="PS50110"/>
    </source>
</evidence>
<dbReference type="Gene3D" id="3.40.50.2300">
    <property type="match status" value="1"/>
</dbReference>
<dbReference type="Gene3D" id="3.30.565.10">
    <property type="entry name" value="Histidine kinase-like ATPase, C-terminal domain"/>
    <property type="match status" value="1"/>
</dbReference>
<dbReference type="SUPFAM" id="SSF52172">
    <property type="entry name" value="CheY-like"/>
    <property type="match status" value="1"/>
</dbReference>
<comment type="catalytic activity">
    <reaction evidence="1">
        <text>ATP + protein L-histidine = ADP + protein N-phospho-L-histidine.</text>
        <dbReference type="EC" id="2.7.13.3"/>
    </reaction>
</comment>